<keyword evidence="5" id="KW-1185">Reference proteome</keyword>
<name>A0A0C3A884_9AGAM</name>
<evidence type="ECO:0000256" key="1">
    <source>
        <dbReference type="PROSITE-ProRule" id="PRU00042"/>
    </source>
</evidence>
<gene>
    <name evidence="4" type="ORF">SCLCIDRAFT_78787</name>
</gene>
<dbReference type="InParanoid" id="A0A0C3A884"/>
<feature type="non-terminal residue" evidence="4">
    <location>
        <position position="214"/>
    </location>
</feature>
<feature type="compositionally biased region" description="Basic and acidic residues" evidence="2">
    <location>
        <begin position="74"/>
        <end position="86"/>
    </location>
</feature>
<dbReference type="STRING" id="1036808.A0A0C3A884"/>
<evidence type="ECO:0000259" key="3">
    <source>
        <dbReference type="PROSITE" id="PS50157"/>
    </source>
</evidence>
<keyword evidence="1" id="KW-0863">Zinc-finger</keyword>
<dbReference type="GO" id="GO:0008270">
    <property type="term" value="F:zinc ion binding"/>
    <property type="evidence" value="ECO:0007669"/>
    <property type="project" value="UniProtKB-KW"/>
</dbReference>
<feature type="region of interest" description="Disordered" evidence="2">
    <location>
        <begin position="69"/>
        <end position="89"/>
    </location>
</feature>
<evidence type="ECO:0000313" key="4">
    <source>
        <dbReference type="EMBL" id="KIM61072.1"/>
    </source>
</evidence>
<reference evidence="4 5" key="1">
    <citation type="submission" date="2014-04" db="EMBL/GenBank/DDBJ databases">
        <authorList>
            <consortium name="DOE Joint Genome Institute"/>
            <person name="Kuo A."/>
            <person name="Kohler A."/>
            <person name="Nagy L.G."/>
            <person name="Floudas D."/>
            <person name="Copeland A."/>
            <person name="Barry K.W."/>
            <person name="Cichocki N."/>
            <person name="Veneault-Fourrey C."/>
            <person name="LaButti K."/>
            <person name="Lindquist E.A."/>
            <person name="Lipzen A."/>
            <person name="Lundell T."/>
            <person name="Morin E."/>
            <person name="Murat C."/>
            <person name="Sun H."/>
            <person name="Tunlid A."/>
            <person name="Henrissat B."/>
            <person name="Grigoriev I.V."/>
            <person name="Hibbett D.S."/>
            <person name="Martin F."/>
            <person name="Nordberg H.P."/>
            <person name="Cantor M.N."/>
            <person name="Hua S.X."/>
        </authorList>
    </citation>
    <scope>NUCLEOTIDE SEQUENCE [LARGE SCALE GENOMIC DNA]</scope>
    <source>
        <strain evidence="4 5">Foug A</strain>
    </source>
</reference>
<dbReference type="HOGENOM" id="CLU_006344_7_1_1"/>
<dbReference type="PROSITE" id="PS50157">
    <property type="entry name" value="ZINC_FINGER_C2H2_2"/>
    <property type="match status" value="1"/>
</dbReference>
<dbReference type="InterPro" id="IPR013087">
    <property type="entry name" value="Znf_C2H2_type"/>
</dbReference>
<protein>
    <recommendedName>
        <fullName evidence="3">C2H2-type domain-containing protein</fullName>
    </recommendedName>
</protein>
<proteinExistence type="predicted"/>
<sequence>RYTCKQCKRCFHNRSGLTQHTHAKHPRFSPPPVPCIPDDEQPVNQDLFSQVPGIGDPWAEVPTREEMDVPMNDSSEHSDTSSEHLDAGSSTMFVGQDNTLFCNYHPSLTAQPCDSNGNFLPNGTQPEPHQAKSKDDWSPYGSQLEFELADFLYTHNQMSTSHINTLLDLWAASLIEVSRPTLFSDHKQMYQTIDNTELSDIKWQSFVVKYTGDQ</sequence>
<dbReference type="Proteomes" id="UP000053989">
    <property type="component" value="Unassembled WGS sequence"/>
</dbReference>
<dbReference type="OrthoDB" id="3199698at2759"/>
<dbReference type="AlphaFoldDB" id="A0A0C3A884"/>
<dbReference type="EMBL" id="KN822056">
    <property type="protein sequence ID" value="KIM61072.1"/>
    <property type="molecule type" value="Genomic_DNA"/>
</dbReference>
<evidence type="ECO:0000256" key="2">
    <source>
        <dbReference type="SAM" id="MobiDB-lite"/>
    </source>
</evidence>
<reference evidence="5" key="2">
    <citation type="submission" date="2015-01" db="EMBL/GenBank/DDBJ databases">
        <title>Evolutionary Origins and Diversification of the Mycorrhizal Mutualists.</title>
        <authorList>
            <consortium name="DOE Joint Genome Institute"/>
            <consortium name="Mycorrhizal Genomics Consortium"/>
            <person name="Kohler A."/>
            <person name="Kuo A."/>
            <person name="Nagy L.G."/>
            <person name="Floudas D."/>
            <person name="Copeland A."/>
            <person name="Barry K.W."/>
            <person name="Cichocki N."/>
            <person name="Veneault-Fourrey C."/>
            <person name="LaButti K."/>
            <person name="Lindquist E.A."/>
            <person name="Lipzen A."/>
            <person name="Lundell T."/>
            <person name="Morin E."/>
            <person name="Murat C."/>
            <person name="Riley R."/>
            <person name="Ohm R."/>
            <person name="Sun H."/>
            <person name="Tunlid A."/>
            <person name="Henrissat B."/>
            <person name="Grigoriev I.V."/>
            <person name="Hibbett D.S."/>
            <person name="Martin F."/>
        </authorList>
    </citation>
    <scope>NUCLEOTIDE SEQUENCE [LARGE SCALE GENOMIC DNA]</scope>
    <source>
        <strain evidence="5">Foug A</strain>
    </source>
</reference>
<feature type="non-terminal residue" evidence="4">
    <location>
        <position position="1"/>
    </location>
</feature>
<keyword evidence="1" id="KW-0862">Zinc</keyword>
<evidence type="ECO:0000313" key="5">
    <source>
        <dbReference type="Proteomes" id="UP000053989"/>
    </source>
</evidence>
<organism evidence="4 5">
    <name type="scientific">Scleroderma citrinum Foug A</name>
    <dbReference type="NCBI Taxonomy" id="1036808"/>
    <lineage>
        <taxon>Eukaryota</taxon>
        <taxon>Fungi</taxon>
        <taxon>Dikarya</taxon>
        <taxon>Basidiomycota</taxon>
        <taxon>Agaricomycotina</taxon>
        <taxon>Agaricomycetes</taxon>
        <taxon>Agaricomycetidae</taxon>
        <taxon>Boletales</taxon>
        <taxon>Sclerodermatineae</taxon>
        <taxon>Sclerodermataceae</taxon>
        <taxon>Scleroderma</taxon>
    </lineage>
</organism>
<accession>A0A0C3A884</accession>
<dbReference type="PROSITE" id="PS00028">
    <property type="entry name" value="ZINC_FINGER_C2H2_1"/>
    <property type="match status" value="1"/>
</dbReference>
<feature type="domain" description="C2H2-type" evidence="3">
    <location>
        <begin position="2"/>
        <end position="30"/>
    </location>
</feature>
<keyword evidence="1" id="KW-0479">Metal-binding</keyword>